<accession>A0ABQ5XHK4</accession>
<protein>
    <submittedName>
        <fullName evidence="1">Uncharacterized protein</fullName>
    </submittedName>
</protein>
<name>A0ABQ5XHK4_9GAMM</name>
<keyword evidence="2" id="KW-1185">Reference proteome</keyword>
<dbReference type="EMBL" id="BSOA01000044">
    <property type="protein sequence ID" value="GLQ89985.1"/>
    <property type="molecule type" value="Genomic_DNA"/>
</dbReference>
<evidence type="ECO:0000313" key="2">
    <source>
        <dbReference type="Proteomes" id="UP001156627"/>
    </source>
</evidence>
<organism evidence="1 2">
    <name type="scientific">Dyella flagellata</name>
    <dbReference type="NCBI Taxonomy" id="1867833"/>
    <lineage>
        <taxon>Bacteria</taxon>
        <taxon>Pseudomonadati</taxon>
        <taxon>Pseudomonadota</taxon>
        <taxon>Gammaproteobacteria</taxon>
        <taxon>Lysobacterales</taxon>
        <taxon>Rhodanobacteraceae</taxon>
        <taxon>Dyella</taxon>
    </lineage>
</organism>
<gene>
    <name evidence="1" type="ORF">GCM10007898_35600</name>
</gene>
<dbReference type="Proteomes" id="UP001156627">
    <property type="component" value="Unassembled WGS sequence"/>
</dbReference>
<sequence>MKRAWLVYKSCVIANAEQVMPNTSRADADIISDAYAEKLRSLYDTFFLAVVQAPDNPGPAKEAFVRGVILARTARDMAIGALPAEGTAPPKPFHTLANA</sequence>
<proteinExistence type="predicted"/>
<comment type="caution">
    <text evidence="1">The sequence shown here is derived from an EMBL/GenBank/DDBJ whole genome shotgun (WGS) entry which is preliminary data.</text>
</comment>
<dbReference type="RefSeq" id="WP_284333417.1">
    <property type="nucleotide sequence ID" value="NZ_BSOA01000044.1"/>
</dbReference>
<evidence type="ECO:0000313" key="1">
    <source>
        <dbReference type="EMBL" id="GLQ89985.1"/>
    </source>
</evidence>
<reference evidence="2" key="1">
    <citation type="journal article" date="2019" name="Int. J. Syst. Evol. Microbiol.">
        <title>The Global Catalogue of Microorganisms (GCM) 10K type strain sequencing project: providing services to taxonomists for standard genome sequencing and annotation.</title>
        <authorList>
            <consortium name="The Broad Institute Genomics Platform"/>
            <consortium name="The Broad Institute Genome Sequencing Center for Infectious Disease"/>
            <person name="Wu L."/>
            <person name="Ma J."/>
        </authorList>
    </citation>
    <scope>NUCLEOTIDE SEQUENCE [LARGE SCALE GENOMIC DNA]</scope>
    <source>
        <strain evidence="2">NBRC 111981</strain>
    </source>
</reference>